<dbReference type="PANTHER" id="PTHR10622">
    <property type="entry name" value="HET DOMAIN-CONTAINING PROTEIN"/>
    <property type="match status" value="1"/>
</dbReference>
<dbReference type="PANTHER" id="PTHR10622:SF12">
    <property type="entry name" value="HET DOMAIN-CONTAINING PROTEIN"/>
    <property type="match status" value="1"/>
</dbReference>
<dbReference type="InterPro" id="IPR010730">
    <property type="entry name" value="HET"/>
</dbReference>
<evidence type="ECO:0000313" key="2">
    <source>
        <dbReference type="EMBL" id="CAJ2504129.1"/>
    </source>
</evidence>
<comment type="caution">
    <text evidence="2">The sequence shown here is derived from an EMBL/GenBank/DDBJ whole genome shotgun (WGS) entry which is preliminary data.</text>
</comment>
<accession>A0AAI8VFS3</accession>
<evidence type="ECO:0000259" key="1">
    <source>
        <dbReference type="Pfam" id="PF06985"/>
    </source>
</evidence>
<dbReference type="Pfam" id="PF06985">
    <property type="entry name" value="HET"/>
    <property type="match status" value="1"/>
</dbReference>
<feature type="domain" description="Heterokaryon incompatibility" evidence="1">
    <location>
        <begin position="24"/>
        <end position="114"/>
    </location>
</feature>
<proteinExistence type="predicted"/>
<name>A0AAI8VFS3_9PEZI</name>
<dbReference type="EMBL" id="CAUWAG010000006">
    <property type="protein sequence ID" value="CAJ2504129.1"/>
    <property type="molecule type" value="Genomic_DNA"/>
</dbReference>
<dbReference type="AlphaFoldDB" id="A0AAI8VFS3"/>
<organism evidence="2 3">
    <name type="scientific">Anthostomella pinea</name>
    <dbReference type="NCBI Taxonomy" id="933095"/>
    <lineage>
        <taxon>Eukaryota</taxon>
        <taxon>Fungi</taxon>
        <taxon>Dikarya</taxon>
        <taxon>Ascomycota</taxon>
        <taxon>Pezizomycotina</taxon>
        <taxon>Sordariomycetes</taxon>
        <taxon>Xylariomycetidae</taxon>
        <taxon>Xylariales</taxon>
        <taxon>Xylariaceae</taxon>
        <taxon>Anthostomella</taxon>
    </lineage>
</organism>
<evidence type="ECO:0000313" key="3">
    <source>
        <dbReference type="Proteomes" id="UP001295740"/>
    </source>
</evidence>
<protein>
    <submittedName>
        <fullName evidence="2">Uu.00g115230.m01.CDS01</fullName>
    </submittedName>
</protein>
<keyword evidence="3" id="KW-1185">Reference proteome</keyword>
<gene>
    <name evidence="2" type="ORF">KHLLAP_LOCUS4597</name>
</gene>
<reference evidence="2" key="1">
    <citation type="submission" date="2023-10" db="EMBL/GenBank/DDBJ databases">
        <authorList>
            <person name="Hackl T."/>
        </authorList>
    </citation>
    <scope>NUCLEOTIDE SEQUENCE</scope>
</reference>
<dbReference type="Proteomes" id="UP001295740">
    <property type="component" value="Unassembled WGS sequence"/>
</dbReference>
<sequence>MRLINCKELRLEELIEPPGTHPFAILFHTWDAEEVTYQQFADTAARRFKRGWAKIQRACATARECGCDYLWDDTCCIDKQDNAELTESIYSMFQWYSDATVCLAFIADFDATAGDMESLRRARWFSRGWTLQELIAPSTVYFYDREWRLFGTRSSLYQELSSITGISTDILSPPDGAALRDLLDDILIARRMAWAARRHTTKKEDIAYCPLGIFGVNMPMLYGEVFAWTANDRTQDPSKNVSPNKIYRGILASSPAEFAGSANIEPNNDSKFNPDYFMSNKGLRIQTVLHATDTDEVVMPLNCHLTQNPSSQLGLILKHQGASVYVRSWLRVLGQVRNVGAPTSTGHNIFVAKRAKASITRTLGAAHRNAFHFRFDFSPQNTIRLVETAPAELWDAQNRLIITSGSRQFTAFHRFAVSGAAPGQFVIACGMSMNQGGEGGNAKANPWRVCVGGETGELFGAAAGRNFQAVADIGRARGFVTEKKKDLKAMAPNSTTWKVRFAVANVSCAVQTVRGEQGIVVAARVTRNTPMGLHM</sequence>